<protein>
    <recommendedName>
        <fullName evidence="4">DUF5666 domain-containing protein</fullName>
    </recommendedName>
</protein>
<evidence type="ECO:0000256" key="1">
    <source>
        <dbReference type="SAM" id="SignalP"/>
    </source>
</evidence>
<proteinExistence type="predicted"/>
<gene>
    <name evidence="2" type="ORF">DT594_12775</name>
</gene>
<comment type="caution">
    <text evidence="2">The sequence shown here is derived from an EMBL/GenBank/DDBJ whole genome shotgun (WGS) entry which is preliminary data.</text>
</comment>
<dbReference type="OrthoDB" id="6896283at2"/>
<dbReference type="Pfam" id="PF19649">
    <property type="entry name" value="DUF6152"/>
    <property type="match status" value="1"/>
</dbReference>
<reference evidence="2 3" key="1">
    <citation type="submission" date="2018-07" db="EMBL/GenBank/DDBJ databases">
        <title>Pseudomonas laoshanensis sp. nov., isolated from soil.</title>
        <authorList>
            <person name="Sun J."/>
            <person name="Yu L."/>
            <person name="Wang M."/>
            <person name="Zhang C."/>
        </authorList>
    </citation>
    <scope>NUCLEOTIDE SEQUENCE [LARGE SCALE GENOMIC DNA]</scope>
    <source>
        <strain evidence="2 3">Y22</strain>
    </source>
</reference>
<dbReference type="AlphaFoldDB" id="A0A7V7GSY8"/>
<dbReference type="InterPro" id="IPR046150">
    <property type="entry name" value="DUF6152"/>
</dbReference>
<dbReference type="EMBL" id="QOVF01000003">
    <property type="protein sequence ID" value="KAA0694176.1"/>
    <property type="molecule type" value="Genomic_DNA"/>
</dbReference>
<evidence type="ECO:0008006" key="4">
    <source>
        <dbReference type="Google" id="ProtNLM"/>
    </source>
</evidence>
<feature type="signal peptide" evidence="1">
    <location>
        <begin position="1"/>
        <end position="26"/>
    </location>
</feature>
<name>A0A7V7GSY8_9GAMM</name>
<evidence type="ECO:0000313" key="2">
    <source>
        <dbReference type="EMBL" id="KAA0694176.1"/>
    </source>
</evidence>
<evidence type="ECO:0000313" key="3">
    <source>
        <dbReference type="Proteomes" id="UP000463138"/>
    </source>
</evidence>
<feature type="chain" id="PRO_5031295063" description="DUF5666 domain-containing protein" evidence="1">
    <location>
        <begin position="27"/>
        <end position="128"/>
    </location>
</feature>
<dbReference type="RefSeq" id="WP_149333010.1">
    <property type="nucleotide sequence ID" value="NZ_QOVF01000003.1"/>
</dbReference>
<keyword evidence="3" id="KW-1185">Reference proteome</keyword>
<organism evidence="2 3">
    <name type="scientific">Halopseudomonas laoshanensis</name>
    <dbReference type="NCBI Taxonomy" id="2268758"/>
    <lineage>
        <taxon>Bacteria</taxon>
        <taxon>Pseudomonadati</taxon>
        <taxon>Pseudomonadota</taxon>
        <taxon>Gammaproteobacteria</taxon>
        <taxon>Pseudomonadales</taxon>
        <taxon>Pseudomonadaceae</taxon>
        <taxon>Halopseudomonas</taxon>
    </lineage>
</organism>
<dbReference type="Proteomes" id="UP000463138">
    <property type="component" value="Unassembled WGS sequence"/>
</dbReference>
<keyword evidence="1" id="KW-0732">Signal</keyword>
<accession>A0A7V7GSY8</accession>
<sequence>MSFPSAVTRSLGITALAALFAAPALAHHGWSWAEEDQMQLTGTVSEVRISPPHPSIELETEDDGQWRIELGKPRGTARAGFDQDSAKPGDEITVIGNRSRDAAEKRMKAVQVIVGDKTYDIYPERVQN</sequence>